<dbReference type="PANTHER" id="PTHR24177:SF329">
    <property type="entry name" value="ANKYRIN REPEAT PROTEIN"/>
    <property type="match status" value="1"/>
</dbReference>
<dbReference type="EMBL" id="QGNW01002345">
    <property type="protein sequence ID" value="RVW20704.1"/>
    <property type="molecule type" value="Genomic_DNA"/>
</dbReference>
<dbReference type="EMBL" id="QGNW01000150">
    <property type="protein sequence ID" value="RVW90963.1"/>
    <property type="molecule type" value="Genomic_DNA"/>
</dbReference>
<protein>
    <submittedName>
        <fullName evidence="2">Uncharacterized protein</fullName>
    </submittedName>
</protein>
<dbReference type="PANTHER" id="PTHR24177">
    <property type="entry name" value="CASKIN"/>
    <property type="match status" value="1"/>
</dbReference>
<evidence type="ECO:0000313" key="3">
    <source>
        <dbReference type="EMBL" id="RVW90963.1"/>
    </source>
</evidence>
<dbReference type="Proteomes" id="UP000288805">
    <property type="component" value="Unassembled WGS sequence"/>
</dbReference>
<evidence type="ECO:0000313" key="4">
    <source>
        <dbReference type="Proteomes" id="UP000288805"/>
    </source>
</evidence>
<sequence>MLILVPSSFLLVYILKSFKLALAIDLGIKNMHAKKLRNRQAIKLLKCISCTIKNLKVEQLDESLVYQAIIQAVKHGIVEFITEIIDSNPDLLASEDFSKRNIFLTAILHRQEKIFGLLHRLDNLRRIQMISHVDMFENNMLHLAGMLAPPRQLDGISGAALQMQRELQWFKVSISHFMLIMK</sequence>
<comment type="caution">
    <text evidence="2">The sequence shown here is derived from an EMBL/GenBank/DDBJ whole genome shotgun (WGS) entry which is preliminary data.</text>
</comment>
<keyword evidence="1" id="KW-0732">Signal</keyword>
<feature type="chain" id="PRO_5036108550" evidence="1">
    <location>
        <begin position="24"/>
        <end position="182"/>
    </location>
</feature>
<reference evidence="2 4" key="1">
    <citation type="journal article" date="2018" name="PLoS Genet.">
        <title>Population sequencing reveals clonal diversity and ancestral inbreeding in the grapevine cultivar Chardonnay.</title>
        <authorList>
            <person name="Roach M.J."/>
            <person name="Johnson D.L."/>
            <person name="Bohlmann J."/>
            <person name="van Vuuren H.J."/>
            <person name="Jones S.J."/>
            <person name="Pretorius I.S."/>
            <person name="Schmidt S.A."/>
            <person name="Borneman A.R."/>
        </authorList>
    </citation>
    <scope>NUCLEOTIDE SEQUENCE [LARGE SCALE GENOMIC DNA]</scope>
    <source>
        <strain evidence="4">cv. Chardonnay</strain>
        <strain evidence="2">I10V1</strain>
        <tissue evidence="2">Leaf</tissue>
    </source>
</reference>
<organism evidence="2 4">
    <name type="scientific">Vitis vinifera</name>
    <name type="common">Grape</name>
    <dbReference type="NCBI Taxonomy" id="29760"/>
    <lineage>
        <taxon>Eukaryota</taxon>
        <taxon>Viridiplantae</taxon>
        <taxon>Streptophyta</taxon>
        <taxon>Embryophyta</taxon>
        <taxon>Tracheophyta</taxon>
        <taxon>Spermatophyta</taxon>
        <taxon>Magnoliopsida</taxon>
        <taxon>eudicotyledons</taxon>
        <taxon>Gunneridae</taxon>
        <taxon>Pentapetalae</taxon>
        <taxon>rosids</taxon>
        <taxon>Vitales</taxon>
        <taxon>Vitaceae</taxon>
        <taxon>Viteae</taxon>
        <taxon>Vitis</taxon>
    </lineage>
</organism>
<evidence type="ECO:0000313" key="2">
    <source>
        <dbReference type="EMBL" id="RVW20704.1"/>
    </source>
</evidence>
<evidence type="ECO:0000256" key="1">
    <source>
        <dbReference type="SAM" id="SignalP"/>
    </source>
</evidence>
<name>A0A438CBS4_VITVI</name>
<gene>
    <name evidence="3" type="ORF">CK203_044198</name>
    <name evidence="2" type="ORF">CK203_115561</name>
</gene>
<feature type="signal peptide" evidence="1">
    <location>
        <begin position="1"/>
        <end position="23"/>
    </location>
</feature>
<accession>A0A438CBS4</accession>
<dbReference type="AlphaFoldDB" id="A0A438CBS4"/>
<proteinExistence type="predicted"/>